<dbReference type="Proteomes" id="UP000277204">
    <property type="component" value="Unassembled WGS sequence"/>
</dbReference>
<protein>
    <recommendedName>
        <fullName evidence="1">Glycosyl hydrolase family 13 catalytic domain-containing protein</fullName>
    </recommendedName>
</protein>
<sequence>MPRYCLNSQAIYYSGNFNDYNNDNDRDHVHDYNDHIESNNLINGYTTDEINYEQMKKCYNSTNQLYNMEPELIGFVQKHNVVMDDGAVINKMALLKQTILDRKNKKRFQPPKCLSMKMFIILIILTIVLIPLIIIGIIIGIIYIYKTNIPNLPYALPWWRRSLIYQMNIETWANDVQGPIGRLQDIIPRIDYLVNQVGVTSILLTNLLNSDNNGIIDWEIINQSIDPTEEGFNHFLPQLIKKSKQQKMKILIGLPIYTTSNKHEWFRLSQSNSNNVYSTFYIWTINEPLTDQQKRHYAYDSIRRAYYRHVHGNPNSPLLNLSNPNKGGWWLLVESRTKRVSSYLGLVSRMCLHLRVDVHSSTRIQYALSISSPGININSRMQVDEKRMSGALTGFQTNGAHGFQYPERTNGVQVKMIEVIKFWKQKLEIKGVMIMNSSNLLEEMVPDEFIWFADEPKIDAMVNMEQKVCLHTLTLNIRVPTRSDDIDSQIRQGNLVFILRIILFHLVLFT</sequence>
<organism evidence="2 3">
    <name type="scientific">Schistosoma margrebowiei</name>
    <dbReference type="NCBI Taxonomy" id="48269"/>
    <lineage>
        <taxon>Eukaryota</taxon>
        <taxon>Metazoa</taxon>
        <taxon>Spiralia</taxon>
        <taxon>Lophotrochozoa</taxon>
        <taxon>Platyhelminthes</taxon>
        <taxon>Trematoda</taxon>
        <taxon>Digenea</taxon>
        <taxon>Strigeidida</taxon>
        <taxon>Schistosomatoidea</taxon>
        <taxon>Schistosomatidae</taxon>
        <taxon>Schistosoma</taxon>
    </lineage>
</organism>
<dbReference type="PANTHER" id="PTHR10357:SF179">
    <property type="entry name" value="NEUTRAL AND BASIC AMINO ACID TRANSPORT PROTEIN RBAT"/>
    <property type="match status" value="1"/>
</dbReference>
<dbReference type="InterPro" id="IPR006047">
    <property type="entry name" value="GH13_cat_dom"/>
</dbReference>
<keyword evidence="3" id="KW-1185">Reference proteome</keyword>
<dbReference type="Pfam" id="PF00128">
    <property type="entry name" value="Alpha-amylase"/>
    <property type="match status" value="1"/>
</dbReference>
<dbReference type="InterPro" id="IPR017853">
    <property type="entry name" value="GH"/>
</dbReference>
<evidence type="ECO:0000313" key="2">
    <source>
        <dbReference type="EMBL" id="VDP17776.1"/>
    </source>
</evidence>
<evidence type="ECO:0000259" key="1">
    <source>
        <dbReference type="Pfam" id="PF00128"/>
    </source>
</evidence>
<dbReference type="STRING" id="48269.A0A183MGR2"/>
<dbReference type="SUPFAM" id="SSF51445">
    <property type="entry name" value="(Trans)glycosidases"/>
    <property type="match status" value="1"/>
</dbReference>
<accession>A0A183MGR2</accession>
<dbReference type="InterPro" id="IPR045857">
    <property type="entry name" value="O16G_dom_2"/>
</dbReference>
<dbReference type="GO" id="GO:0005975">
    <property type="term" value="P:carbohydrate metabolic process"/>
    <property type="evidence" value="ECO:0007669"/>
    <property type="project" value="InterPro"/>
</dbReference>
<feature type="domain" description="Glycosyl hydrolase family 13 catalytic" evidence="1">
    <location>
        <begin position="177"/>
        <end position="324"/>
    </location>
</feature>
<dbReference type="PANTHER" id="PTHR10357">
    <property type="entry name" value="ALPHA-AMYLASE FAMILY MEMBER"/>
    <property type="match status" value="1"/>
</dbReference>
<dbReference type="Gene3D" id="3.90.400.10">
    <property type="entry name" value="Oligo-1,6-glucosidase, Domain 2"/>
    <property type="match status" value="1"/>
</dbReference>
<proteinExistence type="predicted"/>
<dbReference type="AlphaFoldDB" id="A0A183MGR2"/>
<gene>
    <name evidence="2" type="ORF">SMRZ_LOCUS15237</name>
</gene>
<name>A0A183MGR2_9TREM</name>
<evidence type="ECO:0000313" key="3">
    <source>
        <dbReference type="Proteomes" id="UP000277204"/>
    </source>
</evidence>
<dbReference type="EMBL" id="UZAI01016898">
    <property type="protein sequence ID" value="VDP17776.1"/>
    <property type="molecule type" value="Genomic_DNA"/>
</dbReference>
<dbReference type="Gene3D" id="3.20.20.80">
    <property type="entry name" value="Glycosidases"/>
    <property type="match status" value="1"/>
</dbReference>
<reference evidence="2 3" key="1">
    <citation type="submission" date="2018-11" db="EMBL/GenBank/DDBJ databases">
        <authorList>
            <consortium name="Pathogen Informatics"/>
        </authorList>
    </citation>
    <scope>NUCLEOTIDE SEQUENCE [LARGE SCALE GENOMIC DNA]</scope>
    <source>
        <strain evidence="2 3">Zambia</strain>
    </source>
</reference>